<feature type="region of interest" description="Disordered" evidence="1">
    <location>
        <begin position="1"/>
        <end position="50"/>
    </location>
</feature>
<evidence type="ECO:0000256" key="1">
    <source>
        <dbReference type="SAM" id="MobiDB-lite"/>
    </source>
</evidence>
<accession>A0A1G7WJ54</accession>
<gene>
    <name evidence="2" type="ORF">SAMN04489810_1096</name>
</gene>
<keyword evidence="3" id="KW-1185">Reference proteome</keyword>
<dbReference type="Proteomes" id="UP000199009">
    <property type="component" value="Chromosome I"/>
</dbReference>
<dbReference type="EMBL" id="LT629692">
    <property type="protein sequence ID" value="SDG71983.1"/>
    <property type="molecule type" value="Genomic_DNA"/>
</dbReference>
<dbReference type="AlphaFoldDB" id="A0A1G7WJ54"/>
<evidence type="ECO:0000313" key="2">
    <source>
        <dbReference type="EMBL" id="SDG71983.1"/>
    </source>
</evidence>
<sequence>MIREVGECVDGSGGPLPQPRPRLWRSPPLRRGDNRMQMTRKGTPFSNEPWFTADPELRSFDERRAVSASWSRS</sequence>
<protein>
    <submittedName>
        <fullName evidence="2">Uncharacterized protein</fullName>
    </submittedName>
</protein>
<proteinExistence type="predicted"/>
<evidence type="ECO:0000313" key="3">
    <source>
        <dbReference type="Proteomes" id="UP000199009"/>
    </source>
</evidence>
<name>A0A1G7WJ54_9MICO</name>
<reference evidence="2 3" key="1">
    <citation type="submission" date="2016-10" db="EMBL/GenBank/DDBJ databases">
        <authorList>
            <person name="de Groot N.N."/>
        </authorList>
    </citation>
    <scope>NUCLEOTIDE SEQUENCE [LARGE SCALE GENOMIC DNA]</scope>
    <source>
        <strain evidence="2 3">DSM 23142</strain>
    </source>
</reference>
<organism evidence="2 3">
    <name type="scientific">Microbacterium pygmaeum</name>
    <dbReference type="NCBI Taxonomy" id="370764"/>
    <lineage>
        <taxon>Bacteria</taxon>
        <taxon>Bacillati</taxon>
        <taxon>Actinomycetota</taxon>
        <taxon>Actinomycetes</taxon>
        <taxon>Micrococcales</taxon>
        <taxon>Microbacteriaceae</taxon>
        <taxon>Microbacterium</taxon>
    </lineage>
</organism>